<dbReference type="Proteomes" id="UP000521868">
    <property type="component" value="Unassembled WGS sequence"/>
</dbReference>
<dbReference type="AlphaFoldDB" id="A0A7X6DKC0"/>
<reference evidence="1 2" key="1">
    <citation type="journal article" date="2020" name="Nature">
        <title>Bacterial chemolithoautotrophy via manganese oxidation.</title>
        <authorList>
            <person name="Yu H."/>
            <person name="Leadbetter J.R."/>
        </authorList>
    </citation>
    <scope>NUCLEOTIDE SEQUENCE [LARGE SCALE GENOMIC DNA]</scope>
    <source>
        <strain evidence="1 2">RBP-1</strain>
    </source>
</reference>
<accession>A0A7X6DKC0</accession>
<sequence length="155" mass="16367">MAAGTADQSNDGPSWVVGSRERAQGPLTLYVWAPARQLEGVKRQLGVELRVGMMDIAQLHRAMATWTARFGATERQQADWEEFAGGARVEIAILMEPSPREPVPLLLHGVDSIRALAAAVPPGRPVPVLFARLAPRPVAPVAPAAPAAPGMPAAA</sequence>
<dbReference type="EMBL" id="VTOX01000012">
    <property type="protein sequence ID" value="NKE68750.1"/>
    <property type="molecule type" value="Genomic_DNA"/>
</dbReference>
<comment type="caution">
    <text evidence="1">The sequence shown here is derived from an EMBL/GenBank/DDBJ whole genome shotgun (WGS) entry which is preliminary data.</text>
</comment>
<evidence type="ECO:0000313" key="2">
    <source>
        <dbReference type="Proteomes" id="UP000521868"/>
    </source>
</evidence>
<protein>
    <submittedName>
        <fullName evidence="1">Uncharacterized protein</fullName>
    </submittedName>
</protein>
<organism evidence="1 2">
    <name type="scientific">Ramlibacter lithotrophicus</name>
    <dbReference type="NCBI Taxonomy" id="2606681"/>
    <lineage>
        <taxon>Bacteria</taxon>
        <taxon>Pseudomonadati</taxon>
        <taxon>Pseudomonadota</taxon>
        <taxon>Betaproteobacteria</taxon>
        <taxon>Burkholderiales</taxon>
        <taxon>Comamonadaceae</taxon>
        <taxon>Ramlibacter</taxon>
    </lineage>
</organism>
<proteinExistence type="predicted"/>
<gene>
    <name evidence="1" type="ORF">RAMLITH_23285</name>
</gene>
<name>A0A7X6DKC0_9BURK</name>
<dbReference type="RefSeq" id="WP_168109877.1">
    <property type="nucleotide sequence ID" value="NZ_VTOX01000012.1"/>
</dbReference>
<keyword evidence="2" id="KW-1185">Reference proteome</keyword>
<evidence type="ECO:0000313" key="1">
    <source>
        <dbReference type="EMBL" id="NKE68750.1"/>
    </source>
</evidence>